<evidence type="ECO:0000313" key="10">
    <source>
        <dbReference type="Proteomes" id="UP000287239"/>
    </source>
</evidence>
<dbReference type="OrthoDB" id="9783652at2"/>
<feature type="transmembrane region" description="Helical" evidence="8">
    <location>
        <begin position="51"/>
        <end position="69"/>
    </location>
</feature>
<dbReference type="GO" id="GO:0071555">
    <property type="term" value="P:cell wall organization"/>
    <property type="evidence" value="ECO:0007669"/>
    <property type="project" value="TreeGrafter"/>
</dbReference>
<evidence type="ECO:0000256" key="1">
    <source>
        <dbReference type="ARBA" id="ARBA00004651"/>
    </source>
</evidence>
<evidence type="ECO:0000256" key="4">
    <source>
        <dbReference type="ARBA" id="ARBA00022692"/>
    </source>
</evidence>
<keyword evidence="6 8" id="KW-0472">Membrane</keyword>
<dbReference type="PANTHER" id="PTHR22926:SF3">
    <property type="entry name" value="UNDECAPRENYL-PHOSPHATE ALPHA-N-ACETYLGLUCOSAMINYL 1-PHOSPHATE TRANSFERASE"/>
    <property type="match status" value="1"/>
</dbReference>
<sequence>MSFIVELVLKLTATVALSYAITPLIKKVACKINAVDHPNERRINTIPMPSAGGLGIYLTFSIALLLFFPKDIIPWDFSIHLIVASGIIVLTGLIDDIYALRPRQKLVGMIVAAMYAYFVAGIKMDTVNLFSFTNIDLGFLSFPMTIIWILALTNAINLIDGLDGLASGVSIIALTSIGIVGYLSTSSGAVMIQVPITIFLLVASILGFLPRNFFPAKIFLGDTGALFLGFMIAVLSLQGLKNATFVSLITPLIILGVPITDTLFAIIRRTLNKQPISSADHMHLHHRLLSIGFTHRGAVLMIYALALIFSLIAILYSFASGLANWIMIVATIFGLQLFVELIGLTGSKHQPLISCLKFIGNRAYRNQILTEKKEKSEK</sequence>
<feature type="transmembrane region" description="Helical" evidence="8">
    <location>
        <begin position="325"/>
        <end position="344"/>
    </location>
</feature>
<evidence type="ECO:0000256" key="5">
    <source>
        <dbReference type="ARBA" id="ARBA00022989"/>
    </source>
</evidence>
<dbReference type="AlphaFoldDB" id="A0A429ZKH9"/>
<dbReference type="GO" id="GO:0046872">
    <property type="term" value="F:metal ion binding"/>
    <property type="evidence" value="ECO:0007669"/>
    <property type="project" value="UniProtKB-KW"/>
</dbReference>
<proteinExistence type="predicted"/>
<comment type="caution">
    <text evidence="9">The sequence shown here is derived from an EMBL/GenBank/DDBJ whole genome shotgun (WGS) entry which is preliminary data.</text>
</comment>
<feature type="transmembrane region" description="Helical" evidence="8">
    <location>
        <begin position="130"/>
        <end position="152"/>
    </location>
</feature>
<feature type="transmembrane region" description="Helical" evidence="8">
    <location>
        <begin position="75"/>
        <end position="94"/>
    </location>
</feature>
<comment type="subcellular location">
    <subcellularLocation>
        <location evidence="1">Cell membrane</location>
        <topology evidence="1">Multi-pass membrane protein</topology>
    </subcellularLocation>
</comment>
<keyword evidence="4 8" id="KW-0812">Transmembrane</keyword>
<feature type="transmembrane region" description="Helical" evidence="8">
    <location>
        <begin position="164"/>
        <end position="184"/>
    </location>
</feature>
<evidence type="ECO:0000256" key="2">
    <source>
        <dbReference type="ARBA" id="ARBA00022475"/>
    </source>
</evidence>
<accession>A0A429ZKH9</accession>
<keyword evidence="5 8" id="KW-1133">Transmembrane helix</keyword>
<dbReference type="CDD" id="cd06853">
    <property type="entry name" value="GT_WecA_like"/>
    <property type="match status" value="1"/>
</dbReference>
<keyword evidence="7" id="KW-0460">Magnesium</keyword>
<reference evidence="9 10" key="1">
    <citation type="submission" date="2017-05" db="EMBL/GenBank/DDBJ databases">
        <title>Vagococcus spp. assemblies.</title>
        <authorList>
            <person name="Gulvik C.A."/>
        </authorList>
    </citation>
    <scope>NUCLEOTIDE SEQUENCE [LARGE SCALE GENOMIC DNA]</scope>
    <source>
        <strain evidence="9 10">NCFB 2777</strain>
    </source>
</reference>
<organism evidence="9 10">
    <name type="scientific">Vagococcus salmoninarum</name>
    <dbReference type="NCBI Taxonomy" id="2739"/>
    <lineage>
        <taxon>Bacteria</taxon>
        <taxon>Bacillati</taxon>
        <taxon>Bacillota</taxon>
        <taxon>Bacilli</taxon>
        <taxon>Lactobacillales</taxon>
        <taxon>Enterococcaceae</taxon>
        <taxon>Vagococcus</taxon>
    </lineage>
</organism>
<evidence type="ECO:0000256" key="8">
    <source>
        <dbReference type="SAM" id="Phobius"/>
    </source>
</evidence>
<protein>
    <submittedName>
        <fullName evidence="9">Undecaprenyl-phosphate alpha-N-acetylglucosaminyl 1-phosphate transferase</fullName>
    </submittedName>
</protein>
<evidence type="ECO:0000256" key="6">
    <source>
        <dbReference type="ARBA" id="ARBA00023136"/>
    </source>
</evidence>
<evidence type="ECO:0000313" key="9">
    <source>
        <dbReference type="EMBL" id="RST94194.1"/>
    </source>
</evidence>
<feature type="binding site" evidence="7">
    <location>
        <position position="222"/>
    </location>
    <ligand>
        <name>Mg(2+)</name>
        <dbReference type="ChEBI" id="CHEBI:18420"/>
    </ligand>
</feature>
<dbReference type="PANTHER" id="PTHR22926">
    <property type="entry name" value="PHOSPHO-N-ACETYLMURAMOYL-PENTAPEPTIDE-TRANSFERASE"/>
    <property type="match status" value="1"/>
</dbReference>
<keyword evidence="3 9" id="KW-0808">Transferase</keyword>
<feature type="transmembrane region" description="Helical" evidence="8">
    <location>
        <begin position="218"/>
        <end position="237"/>
    </location>
</feature>
<dbReference type="GO" id="GO:0044038">
    <property type="term" value="P:cell wall macromolecule biosynthetic process"/>
    <property type="evidence" value="ECO:0007669"/>
    <property type="project" value="TreeGrafter"/>
</dbReference>
<dbReference type="GO" id="GO:0016780">
    <property type="term" value="F:phosphotransferase activity, for other substituted phosphate groups"/>
    <property type="evidence" value="ECO:0007669"/>
    <property type="project" value="InterPro"/>
</dbReference>
<evidence type="ECO:0000256" key="7">
    <source>
        <dbReference type="PIRSR" id="PIRSR600715-1"/>
    </source>
</evidence>
<keyword evidence="2" id="KW-1003">Cell membrane</keyword>
<comment type="cofactor">
    <cofactor evidence="7">
        <name>Mg(2+)</name>
        <dbReference type="ChEBI" id="CHEBI:18420"/>
    </cofactor>
</comment>
<keyword evidence="10" id="KW-1185">Reference proteome</keyword>
<dbReference type="GO" id="GO:0005886">
    <property type="term" value="C:plasma membrane"/>
    <property type="evidence" value="ECO:0007669"/>
    <property type="project" value="UniProtKB-SubCell"/>
</dbReference>
<dbReference type="GO" id="GO:0009103">
    <property type="term" value="P:lipopolysaccharide biosynthetic process"/>
    <property type="evidence" value="ECO:0007669"/>
    <property type="project" value="TreeGrafter"/>
</dbReference>
<feature type="transmembrane region" description="Helical" evidence="8">
    <location>
        <begin position="243"/>
        <end position="267"/>
    </location>
</feature>
<feature type="transmembrane region" description="Helical" evidence="8">
    <location>
        <begin position="106"/>
        <end position="124"/>
    </location>
</feature>
<dbReference type="InterPro" id="IPR000715">
    <property type="entry name" value="Glycosyl_transferase_4"/>
</dbReference>
<dbReference type="EMBL" id="NGJU01000016">
    <property type="protein sequence ID" value="RST94194.1"/>
    <property type="molecule type" value="Genomic_DNA"/>
</dbReference>
<dbReference type="Proteomes" id="UP000287239">
    <property type="component" value="Unassembled WGS sequence"/>
</dbReference>
<keyword evidence="7" id="KW-0479">Metal-binding</keyword>
<dbReference type="Pfam" id="PF00953">
    <property type="entry name" value="Glycos_transf_4"/>
    <property type="match status" value="1"/>
</dbReference>
<gene>
    <name evidence="9" type="ORF">CBF35_10805</name>
</gene>
<name>A0A429ZKH9_9ENTE</name>
<feature type="binding site" evidence="7">
    <location>
        <position position="157"/>
    </location>
    <ligand>
        <name>Mg(2+)</name>
        <dbReference type="ChEBI" id="CHEBI:18420"/>
    </ligand>
</feature>
<feature type="transmembrane region" description="Helical" evidence="8">
    <location>
        <begin position="297"/>
        <end position="319"/>
    </location>
</feature>
<dbReference type="InterPro" id="IPR018480">
    <property type="entry name" value="PNAcMuramoyl-5peptid_Trfase_CS"/>
</dbReference>
<evidence type="ECO:0000256" key="3">
    <source>
        <dbReference type="ARBA" id="ARBA00022679"/>
    </source>
</evidence>
<feature type="transmembrane region" description="Helical" evidence="8">
    <location>
        <begin position="190"/>
        <end position="209"/>
    </location>
</feature>
<dbReference type="RefSeq" id="WP_126781017.1">
    <property type="nucleotide sequence ID" value="NZ_CAUQJP010000052.1"/>
</dbReference>
<dbReference type="GeneID" id="98568864"/>
<dbReference type="PROSITE" id="PS01348">
    <property type="entry name" value="MRAY_2"/>
    <property type="match status" value="1"/>
</dbReference>